<reference evidence="2" key="1">
    <citation type="submission" date="2023-04" db="EMBL/GenBank/DDBJ databases">
        <title>Black Yeasts Isolated from many extreme environments.</title>
        <authorList>
            <person name="Coleine C."/>
            <person name="Stajich J.E."/>
            <person name="Selbmann L."/>
        </authorList>
    </citation>
    <scope>NUCLEOTIDE SEQUENCE</scope>
    <source>
        <strain evidence="2">CCFEE 5312</strain>
    </source>
</reference>
<organism evidence="2 3">
    <name type="scientific">Extremus antarcticus</name>
    <dbReference type="NCBI Taxonomy" id="702011"/>
    <lineage>
        <taxon>Eukaryota</taxon>
        <taxon>Fungi</taxon>
        <taxon>Dikarya</taxon>
        <taxon>Ascomycota</taxon>
        <taxon>Pezizomycotina</taxon>
        <taxon>Dothideomycetes</taxon>
        <taxon>Dothideomycetidae</taxon>
        <taxon>Mycosphaerellales</taxon>
        <taxon>Extremaceae</taxon>
        <taxon>Extremus</taxon>
    </lineage>
</organism>
<sequence>MTRDVPRKPPARNGRRAEPPADPRSQNILPPAYSRHPSGVQYQRPMVEDEEPALSQHGVDRQRQQDRSQVSFDEITRTEDSGTQRASNGELRNAAKSSRYRSDRPARGLVGAMDKLTVALKDEWKGSRLNQSRNRDLDRPKDVQRTPGSKESRAPTTDNNQDRFRTMNLSEIAEWTRSQRGTDTTDPDRIRANVRLLEVTRRPESPSQQWGDSSMKEKLQAKNFAAKEIRYYTMPNAGVRWCSNQFVAGIASNLGPLRAKIGNRCDFCCCICGKAIYRTFCEVYAPFATTTRIFVPSEEEGVSETNDDDGSSEASSDDDSEHVDSDPDVANAEDGLLDVTAIMDKIVKIHEEASELMEVAQFGPPREPGLYTMESTVFNAETVIHRRRRRIDNGKPINTGHRKQYFNGASLHLRGPGSGTSTITWHDSPWHRRKGYLYKIPDDGRTTSASVNSTSDRTASRARTRAI</sequence>
<feature type="region of interest" description="Disordered" evidence="1">
    <location>
        <begin position="127"/>
        <end position="163"/>
    </location>
</feature>
<dbReference type="Proteomes" id="UP001271007">
    <property type="component" value="Unassembled WGS sequence"/>
</dbReference>
<feature type="compositionally biased region" description="Acidic residues" evidence="1">
    <location>
        <begin position="298"/>
        <end position="321"/>
    </location>
</feature>
<accession>A0AAJ0GHV9</accession>
<evidence type="ECO:0000313" key="3">
    <source>
        <dbReference type="Proteomes" id="UP001271007"/>
    </source>
</evidence>
<dbReference type="AlphaFoldDB" id="A0AAJ0GHV9"/>
<evidence type="ECO:0000313" key="2">
    <source>
        <dbReference type="EMBL" id="KAK3057897.1"/>
    </source>
</evidence>
<protein>
    <submittedName>
        <fullName evidence="2">Uncharacterized protein</fullName>
    </submittedName>
</protein>
<gene>
    <name evidence="2" type="ORF">LTR09_000972</name>
</gene>
<feature type="region of interest" description="Disordered" evidence="1">
    <location>
        <begin position="441"/>
        <end position="467"/>
    </location>
</feature>
<feature type="region of interest" description="Disordered" evidence="1">
    <location>
        <begin position="298"/>
        <end position="331"/>
    </location>
</feature>
<feature type="compositionally biased region" description="Basic and acidic residues" evidence="1">
    <location>
        <begin position="133"/>
        <end position="153"/>
    </location>
</feature>
<proteinExistence type="predicted"/>
<comment type="caution">
    <text evidence="2">The sequence shown here is derived from an EMBL/GenBank/DDBJ whole genome shotgun (WGS) entry which is preliminary data.</text>
</comment>
<feature type="region of interest" description="Disordered" evidence="1">
    <location>
        <begin position="1"/>
        <end position="108"/>
    </location>
</feature>
<dbReference type="EMBL" id="JAWDJX010000002">
    <property type="protein sequence ID" value="KAK3057897.1"/>
    <property type="molecule type" value="Genomic_DNA"/>
</dbReference>
<keyword evidence="3" id="KW-1185">Reference proteome</keyword>
<name>A0AAJ0GHV9_9PEZI</name>
<evidence type="ECO:0000256" key="1">
    <source>
        <dbReference type="SAM" id="MobiDB-lite"/>
    </source>
</evidence>